<accession>A0ABY4BAU9</accession>
<reference evidence="3 4" key="1">
    <citation type="submission" date="2022-03" db="EMBL/GenBank/DDBJ databases">
        <title>Hymenobactersp. isolated from the air.</title>
        <authorList>
            <person name="Won M."/>
            <person name="Kwon S.-W."/>
        </authorList>
    </citation>
    <scope>NUCLEOTIDE SEQUENCE [LARGE SCALE GENOMIC DNA]</scope>
    <source>
        <strain evidence="3 4">KACC 22596</strain>
    </source>
</reference>
<dbReference type="Proteomes" id="UP000831390">
    <property type="component" value="Chromosome"/>
</dbReference>
<keyword evidence="4" id="KW-1185">Reference proteome</keyword>
<feature type="transmembrane region" description="Helical" evidence="1">
    <location>
        <begin position="83"/>
        <end position="101"/>
    </location>
</feature>
<dbReference type="Pfam" id="PF01757">
    <property type="entry name" value="Acyl_transf_3"/>
    <property type="match status" value="1"/>
</dbReference>
<keyword evidence="1" id="KW-1133">Transmembrane helix</keyword>
<feature type="domain" description="Acyltransferase 3" evidence="2">
    <location>
        <begin position="7"/>
        <end position="258"/>
    </location>
</feature>
<organism evidence="3 4">
    <name type="scientific">Hymenobacter monticola</name>
    <dbReference type="NCBI Taxonomy" id="1705399"/>
    <lineage>
        <taxon>Bacteria</taxon>
        <taxon>Pseudomonadati</taxon>
        <taxon>Bacteroidota</taxon>
        <taxon>Cytophagia</taxon>
        <taxon>Cytophagales</taxon>
        <taxon>Hymenobacteraceae</taxon>
        <taxon>Hymenobacter</taxon>
    </lineage>
</organism>
<proteinExistence type="predicted"/>
<keyword evidence="1" id="KW-0812">Transmembrane</keyword>
<dbReference type="EMBL" id="CP094534">
    <property type="protein sequence ID" value="UOE34801.1"/>
    <property type="molecule type" value="Genomic_DNA"/>
</dbReference>
<keyword evidence="3" id="KW-0012">Acyltransferase</keyword>
<gene>
    <name evidence="3" type="ORF">MTP16_03895</name>
</gene>
<keyword evidence="3" id="KW-0808">Transferase</keyword>
<feature type="transmembrane region" description="Helical" evidence="1">
    <location>
        <begin position="230"/>
        <end position="248"/>
    </location>
</feature>
<dbReference type="PANTHER" id="PTHR23028">
    <property type="entry name" value="ACETYLTRANSFERASE"/>
    <property type="match status" value="1"/>
</dbReference>
<sequence length="311" mass="35010">MIKPLTSLRFLFAFMVFGSHLQFFDAGAYPGFARWYDLILGEGFIGVSFFFILSGFILSLNYDERLLSRRVSFQEFWVARVARVYPLHLVTLLLALGLMLYSSEPGSGPFGNVATGISVLLTNATLLQAFIPEMGYYFSYNWPSWSISDEMFFYFTFPFLVFLLVRNKLLLRGGWVLFLAVPFLMQLSGEDEYHKLFYINPFFRLVDFLLGIALHQVYRLGIVGRAYRSRWGATALEVLALAAFVTVFHSTATMPSSTATRATTGCPWPSSSCPLPTSGATFRWPFRAAPWCCWAKSASVSTSFTSSSFAG</sequence>
<protein>
    <submittedName>
        <fullName evidence="3">Acyltransferase</fullName>
    </submittedName>
</protein>
<feature type="transmembrane region" description="Helical" evidence="1">
    <location>
        <begin position="152"/>
        <end position="185"/>
    </location>
</feature>
<name>A0ABY4BAU9_9BACT</name>
<feature type="transmembrane region" description="Helical" evidence="1">
    <location>
        <begin position="197"/>
        <end position="218"/>
    </location>
</feature>
<dbReference type="PANTHER" id="PTHR23028:SF53">
    <property type="entry name" value="ACYL_TRANSF_3 DOMAIN-CONTAINING PROTEIN"/>
    <property type="match status" value="1"/>
</dbReference>
<evidence type="ECO:0000313" key="4">
    <source>
        <dbReference type="Proteomes" id="UP000831390"/>
    </source>
</evidence>
<keyword evidence="1" id="KW-0472">Membrane</keyword>
<dbReference type="InterPro" id="IPR050879">
    <property type="entry name" value="Acyltransferase_3"/>
</dbReference>
<dbReference type="GO" id="GO:0016746">
    <property type="term" value="F:acyltransferase activity"/>
    <property type="evidence" value="ECO:0007669"/>
    <property type="project" value="UniProtKB-KW"/>
</dbReference>
<dbReference type="RefSeq" id="WP_243516117.1">
    <property type="nucleotide sequence ID" value="NZ_CP094534.1"/>
</dbReference>
<evidence type="ECO:0000313" key="3">
    <source>
        <dbReference type="EMBL" id="UOE34801.1"/>
    </source>
</evidence>
<feature type="transmembrane region" description="Helical" evidence="1">
    <location>
        <begin position="43"/>
        <end position="62"/>
    </location>
</feature>
<evidence type="ECO:0000256" key="1">
    <source>
        <dbReference type="SAM" id="Phobius"/>
    </source>
</evidence>
<evidence type="ECO:0000259" key="2">
    <source>
        <dbReference type="Pfam" id="PF01757"/>
    </source>
</evidence>
<dbReference type="InterPro" id="IPR002656">
    <property type="entry name" value="Acyl_transf_3_dom"/>
</dbReference>